<reference evidence="2 4" key="1">
    <citation type="journal article" date="2014" name="BMC Genomics">
        <title>Genome sequence of Anopheles sinensis provides insight into genetics basis of mosquito competence for malaria parasites.</title>
        <authorList>
            <person name="Zhou D."/>
            <person name="Zhang D."/>
            <person name="Ding G."/>
            <person name="Shi L."/>
            <person name="Hou Q."/>
            <person name="Ye Y."/>
            <person name="Xu Y."/>
            <person name="Zhou H."/>
            <person name="Xiong C."/>
            <person name="Li S."/>
            <person name="Yu J."/>
            <person name="Hong S."/>
            <person name="Yu X."/>
            <person name="Zou P."/>
            <person name="Chen C."/>
            <person name="Chang X."/>
            <person name="Wang W."/>
            <person name="Lv Y."/>
            <person name="Sun Y."/>
            <person name="Ma L."/>
            <person name="Shen B."/>
            <person name="Zhu C."/>
        </authorList>
    </citation>
    <scope>NUCLEOTIDE SEQUENCE [LARGE SCALE GENOMIC DNA]</scope>
</reference>
<gene>
    <name evidence="2" type="ORF">ZHAS_00014159</name>
</gene>
<dbReference type="Proteomes" id="UP000030765">
    <property type="component" value="Unassembled WGS sequence"/>
</dbReference>
<keyword evidence="1" id="KW-1133">Transmembrane helix</keyword>
<accession>A0A084W7G5</accession>
<evidence type="ECO:0000313" key="4">
    <source>
        <dbReference type="Proteomes" id="UP000030765"/>
    </source>
</evidence>
<dbReference type="AlphaFoldDB" id="A0A084W7G5"/>
<organism evidence="2">
    <name type="scientific">Anopheles sinensis</name>
    <name type="common">Mosquito</name>
    <dbReference type="NCBI Taxonomy" id="74873"/>
    <lineage>
        <taxon>Eukaryota</taxon>
        <taxon>Metazoa</taxon>
        <taxon>Ecdysozoa</taxon>
        <taxon>Arthropoda</taxon>
        <taxon>Hexapoda</taxon>
        <taxon>Insecta</taxon>
        <taxon>Pterygota</taxon>
        <taxon>Neoptera</taxon>
        <taxon>Endopterygota</taxon>
        <taxon>Diptera</taxon>
        <taxon>Nematocera</taxon>
        <taxon>Culicoidea</taxon>
        <taxon>Culicidae</taxon>
        <taxon>Anophelinae</taxon>
        <taxon>Anopheles</taxon>
    </lineage>
</organism>
<protein>
    <submittedName>
        <fullName evidence="2">AGAP008923-PB-like protein</fullName>
    </submittedName>
</protein>
<evidence type="ECO:0000313" key="2">
    <source>
        <dbReference type="EMBL" id="KFB46159.1"/>
    </source>
</evidence>
<name>A0A084W7G5_ANOSI</name>
<reference evidence="3" key="2">
    <citation type="submission" date="2020-05" db="UniProtKB">
        <authorList>
            <consortium name="EnsemblMetazoa"/>
        </authorList>
    </citation>
    <scope>IDENTIFICATION</scope>
</reference>
<proteinExistence type="predicted"/>
<keyword evidence="1" id="KW-0812">Transmembrane</keyword>
<keyword evidence="4" id="KW-1185">Reference proteome</keyword>
<sequence length="82" mass="9300">MKQFTYQTLVMCLIFGMFLVPVDMMPSQTRNDVPIENLSDKNAVSINCTIILSIEPAMIDAPKKCRDGYAMDHRGMCRRQVG</sequence>
<evidence type="ECO:0000313" key="3">
    <source>
        <dbReference type="EnsemblMetazoa" id="ASIC014159-PA"/>
    </source>
</evidence>
<dbReference type="EMBL" id="ATLV01021241">
    <property type="status" value="NOT_ANNOTATED_CDS"/>
    <property type="molecule type" value="Genomic_DNA"/>
</dbReference>
<dbReference type="VEuPathDB" id="VectorBase:ASIS006575"/>
<evidence type="ECO:0000256" key="1">
    <source>
        <dbReference type="SAM" id="Phobius"/>
    </source>
</evidence>
<dbReference type="EnsemblMetazoa" id="ASIC014159-RA">
    <property type="protein sequence ID" value="ASIC014159-PA"/>
    <property type="gene ID" value="ASIC014159"/>
</dbReference>
<dbReference type="VEuPathDB" id="VectorBase:ASIC014159"/>
<feature type="transmembrane region" description="Helical" evidence="1">
    <location>
        <begin position="6"/>
        <end position="22"/>
    </location>
</feature>
<keyword evidence="1" id="KW-0472">Membrane</keyword>
<dbReference type="EMBL" id="KE525315">
    <property type="protein sequence ID" value="KFB46159.1"/>
    <property type="molecule type" value="Genomic_DNA"/>
</dbReference>